<dbReference type="AlphaFoldDB" id="A0A8H6CFN1"/>
<protein>
    <submittedName>
        <fullName evidence="2">Uncharacterized protein</fullName>
    </submittedName>
</protein>
<reference evidence="2 3" key="1">
    <citation type="journal article" date="2020" name="Genomics">
        <title>Complete, high-quality genomes from long-read metagenomic sequencing of two wolf lichen thalli reveals enigmatic genome architecture.</title>
        <authorList>
            <person name="McKenzie S.K."/>
            <person name="Walston R.F."/>
            <person name="Allen J.L."/>
        </authorList>
    </citation>
    <scope>NUCLEOTIDE SEQUENCE [LARGE SCALE GENOMIC DNA]</scope>
    <source>
        <strain evidence="2">WasteWater1</strain>
    </source>
</reference>
<sequence length="899" mass="98497">MNESAKAPWTSARCNRLLRPLSSKIALLRKATLSELRHDERNSGIAPSSSYQNSATATKVDVEWENSPRPWKKIRRTYSSKTKVRSFREFVDIDKDRAFAESTDAAIRLPLCLTAGQVRGNDEDLAAKDGQHDIPGQRALPRDPRGTSKNVQVFHNSQVLGSDGSAGLGNRRLIEGICKALEALLRATTCEKTSDHRGCRSLYSICLRQIPSYIAEDQRLTNDEDLENHIDVASEVYTDLEAFGSVPDGGWESLREVVRAHGVSLVGEAIQEGLIEISLSCHILSLCLGLAAYDEAECVIECMITLLKYRPLSPEKSTVFCAGLSHPINKSATSHRLQTTLLTDEASRVAGALKYCASQTGRHGFMYRQTAVMLEDGILPVGWISSKAMIECWNGAIRSITQQDDHARSAALLLQIAISKSYRRGVSNAKASPQVHDLRLHACEPFAVRPTLRSYKSSRAVETVAESQPTGSGEAGARLDDVDNALQSTFSNVLTVLSAINILRSAKSGMDSSHPNLLSVAILRDVALEIRQVLELSNATSCANRSWSVPEKWLHLPLLSAGLVSVTSRKPGTGIAPNDVLDLAALASLPSSKESLSNAGSFLGEVARCCDEPGSGDGFRFVQVMVQDLISVATSNIYDKPTRRFCCGIAHAAAFAFSEDTGQPKHLEWALDVEGTITRTVDDSPSIVVDKTPARDVMRNKSEYKWEEGICEWIAKTPALALQRPIAVEDVDRDSTYGEAPKLTLVQALPLLSGKSQSPCVTDRRLPRPKRRHLGRGASCDSCEIGNVEGSYGNSNSTEKLLFIRESPRPQKVPRPQILSKVHAANDLDELSTPESSQEKPIALREIPNLPSGGKKGIPDRKHDNKVIESYSLDMPRTNRHRLDTETFSQYMDDELGFP</sequence>
<feature type="region of interest" description="Disordered" evidence="1">
    <location>
        <begin position="39"/>
        <end position="58"/>
    </location>
</feature>
<name>A0A8H6CFN1_9LECA</name>
<organism evidence="2 3">
    <name type="scientific">Letharia lupina</name>
    <dbReference type="NCBI Taxonomy" id="560253"/>
    <lineage>
        <taxon>Eukaryota</taxon>
        <taxon>Fungi</taxon>
        <taxon>Dikarya</taxon>
        <taxon>Ascomycota</taxon>
        <taxon>Pezizomycotina</taxon>
        <taxon>Lecanoromycetes</taxon>
        <taxon>OSLEUM clade</taxon>
        <taxon>Lecanoromycetidae</taxon>
        <taxon>Lecanorales</taxon>
        <taxon>Lecanorineae</taxon>
        <taxon>Parmeliaceae</taxon>
        <taxon>Letharia</taxon>
    </lineage>
</organism>
<feature type="region of interest" description="Disordered" evidence="1">
    <location>
        <begin position="757"/>
        <end position="778"/>
    </location>
</feature>
<feature type="region of interest" description="Disordered" evidence="1">
    <location>
        <begin position="126"/>
        <end position="149"/>
    </location>
</feature>
<evidence type="ECO:0000256" key="1">
    <source>
        <dbReference type="SAM" id="MobiDB-lite"/>
    </source>
</evidence>
<evidence type="ECO:0000313" key="3">
    <source>
        <dbReference type="Proteomes" id="UP000593566"/>
    </source>
</evidence>
<dbReference type="EMBL" id="JACCJB010000011">
    <property type="protein sequence ID" value="KAF6222703.1"/>
    <property type="molecule type" value="Genomic_DNA"/>
</dbReference>
<comment type="caution">
    <text evidence="2">The sequence shown here is derived from an EMBL/GenBank/DDBJ whole genome shotgun (WGS) entry which is preliminary data.</text>
</comment>
<accession>A0A8H6CFN1</accession>
<evidence type="ECO:0000313" key="2">
    <source>
        <dbReference type="EMBL" id="KAF6222703.1"/>
    </source>
</evidence>
<feature type="compositionally biased region" description="Basic and acidic residues" evidence="1">
    <location>
        <begin position="857"/>
        <end position="867"/>
    </location>
</feature>
<dbReference type="RefSeq" id="XP_037152049.1">
    <property type="nucleotide sequence ID" value="XM_037291687.1"/>
</dbReference>
<feature type="region of interest" description="Disordered" evidence="1">
    <location>
        <begin position="847"/>
        <end position="873"/>
    </location>
</feature>
<keyword evidence="3" id="KW-1185">Reference proteome</keyword>
<proteinExistence type="predicted"/>
<dbReference type="Proteomes" id="UP000593566">
    <property type="component" value="Unassembled WGS sequence"/>
</dbReference>
<gene>
    <name evidence="2" type="ORF">HO133_000750</name>
</gene>
<feature type="compositionally biased region" description="Polar residues" evidence="1">
    <location>
        <begin position="45"/>
        <end position="57"/>
    </location>
</feature>
<dbReference type="GeneID" id="59329168"/>